<evidence type="ECO:0000256" key="1">
    <source>
        <dbReference type="SAM" id="MobiDB-lite"/>
    </source>
</evidence>
<proteinExistence type="predicted"/>
<reference evidence="2 3" key="1">
    <citation type="submission" date="2018-06" db="EMBL/GenBank/DDBJ databases">
        <authorList>
            <consortium name="Pathogen Informatics"/>
            <person name="Doyle S."/>
        </authorList>
    </citation>
    <scope>NUCLEOTIDE SEQUENCE [LARGE SCALE GENOMIC DNA]</scope>
    <source>
        <strain evidence="2 3">NCTC13067</strain>
    </source>
</reference>
<dbReference type="EMBL" id="UGTM01000001">
    <property type="protein sequence ID" value="SUB87667.1"/>
    <property type="molecule type" value="Genomic_DNA"/>
</dbReference>
<dbReference type="RefSeq" id="WP_029216619.1">
    <property type="nucleotide sequence ID" value="NZ_CAUVPN010000028.1"/>
</dbReference>
<feature type="region of interest" description="Disordered" evidence="1">
    <location>
        <begin position="23"/>
        <end position="74"/>
    </location>
</feature>
<dbReference type="Proteomes" id="UP000255469">
    <property type="component" value="Unassembled WGS sequence"/>
</dbReference>
<name>A0A379E4J8_9BACT</name>
<gene>
    <name evidence="2" type="ORF">NCTC13067_01346</name>
</gene>
<protein>
    <submittedName>
        <fullName evidence="2">Uncharacterized protein</fullName>
    </submittedName>
</protein>
<evidence type="ECO:0000313" key="2">
    <source>
        <dbReference type="EMBL" id="SUB87667.1"/>
    </source>
</evidence>
<organism evidence="2 3">
    <name type="scientific">Prevotella denticola</name>
    <dbReference type="NCBI Taxonomy" id="28129"/>
    <lineage>
        <taxon>Bacteria</taxon>
        <taxon>Pseudomonadati</taxon>
        <taxon>Bacteroidota</taxon>
        <taxon>Bacteroidia</taxon>
        <taxon>Bacteroidales</taxon>
        <taxon>Prevotellaceae</taxon>
        <taxon>Prevotella</taxon>
    </lineage>
</organism>
<feature type="compositionally biased region" description="Polar residues" evidence="1">
    <location>
        <begin position="23"/>
        <end position="36"/>
    </location>
</feature>
<dbReference type="GeneID" id="66711208"/>
<evidence type="ECO:0000313" key="3">
    <source>
        <dbReference type="Proteomes" id="UP000255469"/>
    </source>
</evidence>
<sequence length="74" mass="8179">MSKHIYTTPACIVAGIDMEQHLLQTSRNSETGNKETSTNKDKPHYNDPTGSITGRDGGESLAKDNSWSLPEWDD</sequence>
<dbReference type="AlphaFoldDB" id="A0A379E4J8"/>
<accession>A0A379E4J8</accession>